<accession>A0A4Y2PNA6</accession>
<protein>
    <submittedName>
        <fullName evidence="1">Uncharacterized protein</fullName>
    </submittedName>
</protein>
<comment type="caution">
    <text evidence="1">The sequence shown here is derived from an EMBL/GenBank/DDBJ whole genome shotgun (WGS) entry which is preliminary data.</text>
</comment>
<dbReference type="Proteomes" id="UP000499080">
    <property type="component" value="Unassembled WGS sequence"/>
</dbReference>
<organism evidence="1 2">
    <name type="scientific">Araneus ventricosus</name>
    <name type="common">Orbweaver spider</name>
    <name type="synonym">Epeira ventricosa</name>
    <dbReference type="NCBI Taxonomy" id="182803"/>
    <lineage>
        <taxon>Eukaryota</taxon>
        <taxon>Metazoa</taxon>
        <taxon>Ecdysozoa</taxon>
        <taxon>Arthropoda</taxon>
        <taxon>Chelicerata</taxon>
        <taxon>Arachnida</taxon>
        <taxon>Araneae</taxon>
        <taxon>Araneomorphae</taxon>
        <taxon>Entelegynae</taxon>
        <taxon>Araneoidea</taxon>
        <taxon>Araneidae</taxon>
        <taxon>Araneus</taxon>
    </lineage>
</organism>
<proteinExistence type="predicted"/>
<reference evidence="1 2" key="1">
    <citation type="journal article" date="2019" name="Sci. Rep.">
        <title>Orb-weaving spider Araneus ventricosus genome elucidates the spidroin gene catalogue.</title>
        <authorList>
            <person name="Kono N."/>
            <person name="Nakamura H."/>
            <person name="Ohtoshi R."/>
            <person name="Moran D.A.P."/>
            <person name="Shinohara A."/>
            <person name="Yoshida Y."/>
            <person name="Fujiwara M."/>
            <person name="Mori M."/>
            <person name="Tomita M."/>
            <person name="Arakawa K."/>
        </authorList>
    </citation>
    <scope>NUCLEOTIDE SEQUENCE [LARGE SCALE GENOMIC DNA]</scope>
</reference>
<evidence type="ECO:0000313" key="1">
    <source>
        <dbReference type="EMBL" id="GBN51717.1"/>
    </source>
</evidence>
<sequence>MTRRSQRIANDYENPKFSITLLQFTLDYRSNDGFWSDANEIPLGSLRECPASVLWWKSLESEVLSCMSFCSTDHDSELRVPPKNNPHV</sequence>
<evidence type="ECO:0000313" key="2">
    <source>
        <dbReference type="Proteomes" id="UP000499080"/>
    </source>
</evidence>
<dbReference type="AlphaFoldDB" id="A0A4Y2PNA6"/>
<name>A0A4Y2PNA6_ARAVE</name>
<gene>
    <name evidence="1" type="ORF">AVEN_179070_1</name>
</gene>
<keyword evidence="2" id="KW-1185">Reference proteome</keyword>
<dbReference type="EMBL" id="BGPR01011521">
    <property type="protein sequence ID" value="GBN51717.1"/>
    <property type="molecule type" value="Genomic_DNA"/>
</dbReference>